<keyword evidence="3" id="KW-1185">Reference proteome</keyword>
<organism evidence="2 3">
    <name type="scientific">Marchantia polymorpha subsp. ruderalis</name>
    <dbReference type="NCBI Taxonomy" id="1480154"/>
    <lineage>
        <taxon>Eukaryota</taxon>
        <taxon>Viridiplantae</taxon>
        <taxon>Streptophyta</taxon>
        <taxon>Embryophyta</taxon>
        <taxon>Marchantiophyta</taxon>
        <taxon>Marchantiopsida</taxon>
        <taxon>Marchantiidae</taxon>
        <taxon>Marchantiales</taxon>
        <taxon>Marchantiaceae</taxon>
        <taxon>Marchantia</taxon>
    </lineage>
</organism>
<dbReference type="EMBL" id="LVLJ01003178">
    <property type="protein sequence ID" value="OAE22502.1"/>
    <property type="molecule type" value="Genomic_DNA"/>
</dbReference>
<reference evidence="2" key="1">
    <citation type="submission" date="2016-03" db="EMBL/GenBank/DDBJ databases">
        <title>Mechanisms controlling the formation of the plant cell surface in tip-growing cells are functionally conserved among land plants.</title>
        <authorList>
            <person name="Honkanen S."/>
            <person name="Jones V.A."/>
            <person name="Morieri G."/>
            <person name="Champion C."/>
            <person name="Hetherington A.J."/>
            <person name="Kelly S."/>
            <person name="Saint-Marcoux D."/>
            <person name="Proust H."/>
            <person name="Prescott H."/>
            <person name="Dolan L."/>
        </authorList>
    </citation>
    <scope>NUCLEOTIDE SEQUENCE [LARGE SCALE GENOMIC DNA]</scope>
    <source>
        <tissue evidence="2">Whole gametophyte</tissue>
    </source>
</reference>
<gene>
    <name evidence="2" type="ORF">AXG93_4697s1390</name>
</gene>
<name>A0A176VQC4_MARPO</name>
<protein>
    <submittedName>
        <fullName evidence="2">Uncharacterized protein</fullName>
    </submittedName>
</protein>
<proteinExistence type="predicted"/>
<evidence type="ECO:0000313" key="3">
    <source>
        <dbReference type="Proteomes" id="UP000077202"/>
    </source>
</evidence>
<comment type="caution">
    <text evidence="2">The sequence shown here is derived from an EMBL/GenBank/DDBJ whole genome shotgun (WGS) entry which is preliminary data.</text>
</comment>
<sequence length="176" mass="19134">MSQFEIPSSVIGKYLHNRNKWTTRSPRNPPDFAFPLRTWEDFILRTQTSGTRKLNSQGSVCLSCQSTPEPFPIFQHITVNVAIGPTVPRFLAHPSRGADGAAQAEAAAAAAGGAERTTAEETDREREGRGRVIEESERVRQFESCGSTCSAGVEARGGRAVGKREEIGMWGSGIVE</sequence>
<evidence type="ECO:0000313" key="2">
    <source>
        <dbReference type="EMBL" id="OAE22502.1"/>
    </source>
</evidence>
<accession>A0A176VQC4</accession>
<evidence type="ECO:0000256" key="1">
    <source>
        <dbReference type="SAM" id="MobiDB-lite"/>
    </source>
</evidence>
<feature type="compositionally biased region" description="Basic and acidic residues" evidence="1">
    <location>
        <begin position="117"/>
        <end position="137"/>
    </location>
</feature>
<feature type="compositionally biased region" description="Low complexity" evidence="1">
    <location>
        <begin position="97"/>
        <end position="116"/>
    </location>
</feature>
<dbReference type="Proteomes" id="UP000077202">
    <property type="component" value="Unassembled WGS sequence"/>
</dbReference>
<dbReference type="AlphaFoldDB" id="A0A176VQC4"/>
<feature type="region of interest" description="Disordered" evidence="1">
    <location>
        <begin position="94"/>
        <end position="137"/>
    </location>
</feature>